<gene>
    <name evidence="3" type="ORF">Dsin_011871</name>
</gene>
<dbReference type="InterPro" id="IPR027417">
    <property type="entry name" value="P-loop_NTPase"/>
</dbReference>
<dbReference type="AlphaFoldDB" id="A0AAE0AH03"/>
<organism evidence="3 4">
    <name type="scientific">Dipteronia sinensis</name>
    <dbReference type="NCBI Taxonomy" id="43782"/>
    <lineage>
        <taxon>Eukaryota</taxon>
        <taxon>Viridiplantae</taxon>
        <taxon>Streptophyta</taxon>
        <taxon>Embryophyta</taxon>
        <taxon>Tracheophyta</taxon>
        <taxon>Spermatophyta</taxon>
        <taxon>Magnoliopsida</taxon>
        <taxon>eudicotyledons</taxon>
        <taxon>Gunneridae</taxon>
        <taxon>Pentapetalae</taxon>
        <taxon>rosids</taxon>
        <taxon>malvids</taxon>
        <taxon>Sapindales</taxon>
        <taxon>Sapindaceae</taxon>
        <taxon>Hippocastanoideae</taxon>
        <taxon>Acereae</taxon>
        <taxon>Dipteronia</taxon>
    </lineage>
</organism>
<keyword evidence="2" id="KW-0813">Transport</keyword>
<comment type="caution">
    <text evidence="3">The sequence shown here is derived from an EMBL/GenBank/DDBJ whole genome shotgun (WGS) entry which is preliminary data.</text>
</comment>
<comment type="similarity">
    <text evidence="1">Belongs to the ABC transporter superfamily. ABCG family. Eye pigment precursor importer (TC 3.A.1.204) subfamily.</text>
</comment>
<evidence type="ECO:0000256" key="1">
    <source>
        <dbReference type="ARBA" id="ARBA00005814"/>
    </source>
</evidence>
<evidence type="ECO:0000313" key="3">
    <source>
        <dbReference type="EMBL" id="KAK3217901.1"/>
    </source>
</evidence>
<dbReference type="EMBL" id="JANJYJ010000004">
    <property type="protein sequence ID" value="KAK3217901.1"/>
    <property type="molecule type" value="Genomic_DNA"/>
</dbReference>
<proteinExistence type="inferred from homology"/>
<dbReference type="InterPro" id="IPR052215">
    <property type="entry name" value="Plant_ABCG"/>
</dbReference>
<dbReference type="Gene3D" id="3.40.50.300">
    <property type="entry name" value="P-loop containing nucleotide triphosphate hydrolases"/>
    <property type="match status" value="1"/>
</dbReference>
<evidence type="ECO:0000313" key="4">
    <source>
        <dbReference type="Proteomes" id="UP001281410"/>
    </source>
</evidence>
<dbReference type="PANTHER" id="PTHR48042">
    <property type="entry name" value="ABC TRANSPORTER G FAMILY MEMBER 11"/>
    <property type="match status" value="1"/>
</dbReference>
<keyword evidence="4" id="KW-1185">Reference proteome</keyword>
<evidence type="ECO:0000256" key="2">
    <source>
        <dbReference type="ARBA" id="ARBA00022448"/>
    </source>
</evidence>
<accession>A0AAE0AH03</accession>
<sequence length="123" mass="13107">MVLLEASQALLASGAFFVIQVAKFCASFRAMWASWIPIRACKESGTSDNGAYLVWEDLTVVAQSLKNGATKKLVSGLSGYAEPDRIMAIMGPSGSGKSTFLDDLAGIICYAVYLTSSHYSSSH</sequence>
<dbReference type="PANTHER" id="PTHR48042:SF18">
    <property type="entry name" value="ABC TRANSPORTER G FAMILY MEMBER 12"/>
    <property type="match status" value="1"/>
</dbReference>
<evidence type="ECO:0008006" key="5">
    <source>
        <dbReference type="Google" id="ProtNLM"/>
    </source>
</evidence>
<dbReference type="Proteomes" id="UP001281410">
    <property type="component" value="Unassembled WGS sequence"/>
</dbReference>
<name>A0AAE0AH03_9ROSI</name>
<dbReference type="SUPFAM" id="SSF52540">
    <property type="entry name" value="P-loop containing nucleoside triphosphate hydrolases"/>
    <property type="match status" value="1"/>
</dbReference>
<reference evidence="3" key="1">
    <citation type="journal article" date="2023" name="Plant J.">
        <title>Genome sequences and population genomics provide insights into the demographic history, inbreeding, and mutation load of two 'living fossil' tree species of Dipteronia.</title>
        <authorList>
            <person name="Feng Y."/>
            <person name="Comes H.P."/>
            <person name="Chen J."/>
            <person name="Zhu S."/>
            <person name="Lu R."/>
            <person name="Zhang X."/>
            <person name="Li P."/>
            <person name="Qiu J."/>
            <person name="Olsen K.M."/>
            <person name="Qiu Y."/>
        </authorList>
    </citation>
    <scope>NUCLEOTIDE SEQUENCE</scope>
    <source>
        <strain evidence="3">NBL</strain>
    </source>
</reference>
<protein>
    <recommendedName>
        <fullName evidence="5">ABC transporter domain-containing protein</fullName>
    </recommendedName>
</protein>